<organism evidence="3 4">
    <name type="scientific">Solanum commersonii</name>
    <name type="common">Commerson's wild potato</name>
    <name type="synonym">Commerson's nightshade</name>
    <dbReference type="NCBI Taxonomy" id="4109"/>
    <lineage>
        <taxon>Eukaryota</taxon>
        <taxon>Viridiplantae</taxon>
        <taxon>Streptophyta</taxon>
        <taxon>Embryophyta</taxon>
        <taxon>Tracheophyta</taxon>
        <taxon>Spermatophyta</taxon>
        <taxon>Magnoliopsida</taxon>
        <taxon>eudicotyledons</taxon>
        <taxon>Gunneridae</taxon>
        <taxon>Pentapetalae</taxon>
        <taxon>asterids</taxon>
        <taxon>lamiids</taxon>
        <taxon>Solanales</taxon>
        <taxon>Solanaceae</taxon>
        <taxon>Solanoideae</taxon>
        <taxon>Solaneae</taxon>
        <taxon>Solanum</taxon>
    </lineage>
</organism>
<dbReference type="Pfam" id="PF20167">
    <property type="entry name" value="Transposase_32"/>
    <property type="match status" value="1"/>
</dbReference>
<dbReference type="OrthoDB" id="1306244at2759"/>
<reference evidence="3 4" key="1">
    <citation type="submission" date="2020-09" db="EMBL/GenBank/DDBJ databases">
        <title>De no assembly of potato wild relative species, Solanum commersonii.</title>
        <authorList>
            <person name="Cho K."/>
        </authorList>
    </citation>
    <scope>NUCLEOTIDE SEQUENCE [LARGE SCALE GENOMIC DNA]</scope>
    <source>
        <strain evidence="3">LZ3.2</strain>
        <tissue evidence="3">Leaf</tissue>
    </source>
</reference>
<evidence type="ECO:0000256" key="1">
    <source>
        <dbReference type="SAM" id="MobiDB-lite"/>
    </source>
</evidence>
<name>A0A9J5XZ80_SOLCO</name>
<keyword evidence="4" id="KW-1185">Reference proteome</keyword>
<feature type="compositionally biased region" description="Basic residues" evidence="1">
    <location>
        <begin position="1"/>
        <end position="18"/>
    </location>
</feature>
<evidence type="ECO:0000313" key="4">
    <source>
        <dbReference type="Proteomes" id="UP000824120"/>
    </source>
</evidence>
<proteinExistence type="predicted"/>
<dbReference type="EMBL" id="JACXVP010000008">
    <property type="protein sequence ID" value="KAG5592452.1"/>
    <property type="molecule type" value="Genomic_DNA"/>
</dbReference>
<evidence type="ECO:0000259" key="2">
    <source>
        <dbReference type="Pfam" id="PF20167"/>
    </source>
</evidence>
<protein>
    <recommendedName>
        <fullName evidence="2">Putative plant transposon protein domain-containing protein</fullName>
    </recommendedName>
</protein>
<feature type="domain" description="Putative plant transposon protein" evidence="2">
    <location>
        <begin position="90"/>
        <end position="175"/>
    </location>
</feature>
<dbReference type="InterPro" id="IPR046796">
    <property type="entry name" value="Transposase_32_dom"/>
</dbReference>
<dbReference type="AlphaFoldDB" id="A0A9J5XZ80"/>
<accession>A0A9J5XZ80</accession>
<comment type="caution">
    <text evidence="3">The sequence shown here is derived from an EMBL/GenBank/DDBJ whole genome shotgun (WGS) entry which is preliminary data.</text>
</comment>
<feature type="region of interest" description="Disordered" evidence="1">
    <location>
        <begin position="1"/>
        <end position="25"/>
    </location>
</feature>
<sequence length="182" mass="21273">MAHKVKSVAGSKRSHKGKAAGYSSGREPVQKFGKNTVERYSWEWFKCQKEAKYMGDEYVNEVRLLSLLLDIYRTVNELGLRFIYGNLWDCNLTLVCEFYANWLTETKYKTVPVRGKNVKFNAQILNDLLGTPNCDLEVFNGLKDRPPYRDIRHTLCRVDSNARWERSRDTGRHNTLHFANFK</sequence>
<gene>
    <name evidence="3" type="ORF">H5410_042966</name>
</gene>
<dbReference type="Proteomes" id="UP000824120">
    <property type="component" value="Chromosome 8"/>
</dbReference>
<evidence type="ECO:0000313" key="3">
    <source>
        <dbReference type="EMBL" id="KAG5592452.1"/>
    </source>
</evidence>